<keyword evidence="4" id="KW-0479">Metal-binding</keyword>
<dbReference type="InterPro" id="IPR008949">
    <property type="entry name" value="Isoprenoid_synthase_dom_sf"/>
</dbReference>
<evidence type="ECO:0000256" key="3">
    <source>
        <dbReference type="ARBA" id="ARBA00022679"/>
    </source>
</evidence>
<protein>
    <submittedName>
        <fullName evidence="7">Geranylgeranyl pyrophosphate synthase</fullName>
    </submittedName>
</protein>
<comment type="cofactor">
    <cofactor evidence="1">
        <name>Mg(2+)</name>
        <dbReference type="ChEBI" id="CHEBI:18420"/>
    </cofactor>
</comment>
<dbReference type="SFLD" id="SFLDS00005">
    <property type="entry name" value="Isoprenoid_Synthase_Type_I"/>
    <property type="match status" value="1"/>
</dbReference>
<dbReference type="PANTHER" id="PTHR12001">
    <property type="entry name" value="GERANYLGERANYL PYROPHOSPHATE SYNTHASE"/>
    <property type="match status" value="1"/>
</dbReference>
<organism evidence="7 8">
    <name type="scientific">Thermococcus gorgonarius</name>
    <dbReference type="NCBI Taxonomy" id="71997"/>
    <lineage>
        <taxon>Archaea</taxon>
        <taxon>Methanobacteriati</taxon>
        <taxon>Methanobacteriota</taxon>
        <taxon>Thermococci</taxon>
        <taxon>Thermococcales</taxon>
        <taxon>Thermococcaceae</taxon>
        <taxon>Thermococcus</taxon>
    </lineage>
</organism>
<dbReference type="PROSITE" id="PS00444">
    <property type="entry name" value="POLYPRENYL_SYNTHASE_2"/>
    <property type="match status" value="1"/>
</dbReference>
<dbReference type="GO" id="GO:0046872">
    <property type="term" value="F:metal ion binding"/>
    <property type="evidence" value="ECO:0007669"/>
    <property type="project" value="UniProtKB-KW"/>
</dbReference>
<dbReference type="AlphaFoldDB" id="A0A2Z2M8R5"/>
<keyword evidence="3 6" id="KW-0808">Transferase</keyword>
<sequence>MGKLDNSLLMALTPSVCPEEGSVELAKKIREYMIRSGGKRIRPRITLAVSKGLGLDEEDALDLASAVELIHTASLIHDDVIDLAEKRRNSPTVPMQWGPELAVLSGDFLFVRALRIIASKRVEMVDYVAKVVEDMVKAEILQEAVRGSVHLDIETYYKIIDGKTGKLFGASFALPAYYIGKPFWRELDRAGTLVGRAFQIVDDVLDYFPGTGKDRFKGLLNGKTTLPLILYSERYGSAIVQRTLLQPTEENLLDLFERMSNAGVFREAMETARGFLREAYESIRALPFDSSGVISLVDEYFEGVFAKFEKISG</sequence>
<evidence type="ECO:0000256" key="2">
    <source>
        <dbReference type="ARBA" id="ARBA00006706"/>
    </source>
</evidence>
<dbReference type="SUPFAM" id="SSF48576">
    <property type="entry name" value="Terpenoid synthases"/>
    <property type="match status" value="1"/>
</dbReference>
<accession>A0A2Z2M8R5</accession>
<dbReference type="InterPro" id="IPR000092">
    <property type="entry name" value="Polyprenyl_synt"/>
</dbReference>
<evidence type="ECO:0000256" key="1">
    <source>
        <dbReference type="ARBA" id="ARBA00001946"/>
    </source>
</evidence>
<evidence type="ECO:0000256" key="6">
    <source>
        <dbReference type="RuleBase" id="RU004466"/>
    </source>
</evidence>
<proteinExistence type="inferred from homology"/>
<name>A0A2Z2M8R5_THEGO</name>
<dbReference type="InterPro" id="IPR033749">
    <property type="entry name" value="Polyprenyl_synt_CS"/>
</dbReference>
<keyword evidence="8" id="KW-1185">Reference proteome</keyword>
<dbReference type="EMBL" id="CP014855">
    <property type="protein sequence ID" value="ASJ01743.1"/>
    <property type="molecule type" value="Genomic_DNA"/>
</dbReference>
<gene>
    <name evidence="7" type="ORF">A3K92_08260</name>
</gene>
<dbReference type="KEGG" id="tgg:A3K92_08260"/>
<evidence type="ECO:0000256" key="4">
    <source>
        <dbReference type="ARBA" id="ARBA00022723"/>
    </source>
</evidence>
<evidence type="ECO:0000313" key="7">
    <source>
        <dbReference type="EMBL" id="ASJ01743.1"/>
    </source>
</evidence>
<dbReference type="PANTHER" id="PTHR12001:SF69">
    <property type="entry name" value="ALL TRANS-POLYPRENYL-DIPHOSPHATE SYNTHASE PDSS1"/>
    <property type="match status" value="1"/>
</dbReference>
<reference evidence="7 8" key="1">
    <citation type="submission" date="2016-03" db="EMBL/GenBank/DDBJ databases">
        <title>Complete genome sequence of Thermococcus gorgonarius.</title>
        <authorList>
            <person name="Oger P.M."/>
        </authorList>
    </citation>
    <scope>NUCLEOTIDE SEQUENCE [LARGE SCALE GENOMIC DNA]</scope>
    <source>
        <strain evidence="7 8">W-12</strain>
    </source>
</reference>
<evidence type="ECO:0000256" key="5">
    <source>
        <dbReference type="ARBA" id="ARBA00022842"/>
    </source>
</evidence>
<comment type="similarity">
    <text evidence="2 6">Belongs to the FPP/GGPP synthase family.</text>
</comment>
<dbReference type="Proteomes" id="UP000250134">
    <property type="component" value="Chromosome"/>
</dbReference>
<dbReference type="CDD" id="cd00685">
    <property type="entry name" value="Trans_IPPS_HT"/>
    <property type="match status" value="1"/>
</dbReference>
<dbReference type="GO" id="GO:0004659">
    <property type="term" value="F:prenyltransferase activity"/>
    <property type="evidence" value="ECO:0007669"/>
    <property type="project" value="InterPro"/>
</dbReference>
<keyword evidence="5" id="KW-0460">Magnesium</keyword>
<dbReference type="Gene3D" id="1.10.600.10">
    <property type="entry name" value="Farnesyl Diphosphate Synthase"/>
    <property type="match status" value="1"/>
</dbReference>
<dbReference type="GO" id="GO:0008299">
    <property type="term" value="P:isoprenoid biosynthetic process"/>
    <property type="evidence" value="ECO:0007669"/>
    <property type="project" value="InterPro"/>
</dbReference>
<dbReference type="Pfam" id="PF00348">
    <property type="entry name" value="polyprenyl_synt"/>
    <property type="match status" value="1"/>
</dbReference>
<evidence type="ECO:0000313" key="8">
    <source>
        <dbReference type="Proteomes" id="UP000250134"/>
    </source>
</evidence>